<dbReference type="GO" id="GO:0005743">
    <property type="term" value="C:mitochondrial inner membrane"/>
    <property type="evidence" value="ECO:0007669"/>
    <property type="project" value="UniProtKB-SubCell"/>
</dbReference>
<evidence type="ECO:0000256" key="8">
    <source>
        <dbReference type="ARBA" id="ARBA00023136"/>
    </source>
</evidence>
<evidence type="ECO:0000256" key="6">
    <source>
        <dbReference type="ARBA" id="ARBA00022989"/>
    </source>
</evidence>
<evidence type="ECO:0000256" key="3">
    <source>
        <dbReference type="ARBA" id="ARBA00017689"/>
    </source>
</evidence>
<dbReference type="EMBL" id="GEDC01005271">
    <property type="protein sequence ID" value="JAS32027.1"/>
    <property type="molecule type" value="Transcribed_RNA"/>
</dbReference>
<organism evidence="10">
    <name type="scientific">Clastoptera arizonana</name>
    <name type="common">Arizona spittle bug</name>
    <dbReference type="NCBI Taxonomy" id="38151"/>
    <lineage>
        <taxon>Eukaryota</taxon>
        <taxon>Metazoa</taxon>
        <taxon>Ecdysozoa</taxon>
        <taxon>Arthropoda</taxon>
        <taxon>Hexapoda</taxon>
        <taxon>Insecta</taxon>
        <taxon>Pterygota</taxon>
        <taxon>Neoptera</taxon>
        <taxon>Paraneoptera</taxon>
        <taxon>Hemiptera</taxon>
        <taxon>Auchenorrhyncha</taxon>
        <taxon>Cercopoidea</taxon>
        <taxon>Clastopteridae</taxon>
        <taxon>Clastoptera</taxon>
    </lineage>
</organism>
<feature type="transmembrane region" description="Helical" evidence="9">
    <location>
        <begin position="22"/>
        <end position="40"/>
    </location>
</feature>
<keyword evidence="4 9" id="KW-0812">Transmembrane</keyword>
<keyword evidence="6 9" id="KW-1133">Transmembrane helix</keyword>
<evidence type="ECO:0000256" key="9">
    <source>
        <dbReference type="SAM" id="Phobius"/>
    </source>
</evidence>
<evidence type="ECO:0000256" key="5">
    <source>
        <dbReference type="ARBA" id="ARBA00022792"/>
    </source>
</evidence>
<dbReference type="AlphaFoldDB" id="A0A1B6E2A4"/>
<dbReference type="InterPro" id="IPR022533">
    <property type="entry name" value="Cox20"/>
</dbReference>
<keyword evidence="5" id="KW-0999">Mitochondrion inner membrane</keyword>
<gene>
    <name evidence="10" type="ORF">g.3025</name>
</gene>
<dbReference type="PRINTS" id="PR02049">
    <property type="entry name" value="PROTEINF36A"/>
</dbReference>
<evidence type="ECO:0000256" key="1">
    <source>
        <dbReference type="ARBA" id="ARBA00004273"/>
    </source>
</evidence>
<evidence type="ECO:0000256" key="4">
    <source>
        <dbReference type="ARBA" id="ARBA00022692"/>
    </source>
</evidence>
<comment type="similarity">
    <text evidence="2">Belongs to the COX20 family.</text>
</comment>
<sequence>MSERSFYIFGRDVSDIPCFRNSFLYGILGGFTGGLLHFLFTSKVKKSTHVGFGTFWVGTWCYWFYCRHHYNKSEAELIKVRDYLQNKMLEEGTRKEKKSHGSKNLEIVEIKNDKTEV</sequence>
<dbReference type="PANTHER" id="PTHR31586:SF1">
    <property type="entry name" value="CYTOCHROME C OXIDASE ASSEMBLY PROTEIN COX20, MITOCHONDRIAL"/>
    <property type="match status" value="1"/>
</dbReference>
<dbReference type="Pfam" id="PF12597">
    <property type="entry name" value="Cox20"/>
    <property type="match status" value="1"/>
</dbReference>
<reference evidence="10" key="1">
    <citation type="submission" date="2015-12" db="EMBL/GenBank/DDBJ databases">
        <title>De novo transcriptome assembly of four potential Pierce s Disease insect vectors from Arizona vineyards.</title>
        <authorList>
            <person name="Tassone E.E."/>
        </authorList>
    </citation>
    <scope>NUCLEOTIDE SEQUENCE</scope>
</reference>
<keyword evidence="8 9" id="KW-0472">Membrane</keyword>
<name>A0A1B6E2A4_9HEMI</name>
<evidence type="ECO:0000256" key="2">
    <source>
        <dbReference type="ARBA" id="ARBA00009575"/>
    </source>
</evidence>
<comment type="subcellular location">
    <subcellularLocation>
        <location evidence="1">Mitochondrion inner membrane</location>
    </subcellularLocation>
</comment>
<evidence type="ECO:0000313" key="10">
    <source>
        <dbReference type="EMBL" id="JAS32027.1"/>
    </source>
</evidence>
<proteinExistence type="inferred from homology"/>
<protein>
    <recommendedName>
        <fullName evidence="3">Cytochrome c oxidase assembly protein COX20, mitochondrial</fullName>
    </recommendedName>
</protein>
<dbReference type="PANTHER" id="PTHR31586">
    <property type="entry name" value="CYTOCHROME C OXIDASE PROTEIN 20"/>
    <property type="match status" value="1"/>
</dbReference>
<accession>A0A1B6E2A4</accession>
<keyword evidence="7" id="KW-0496">Mitochondrion</keyword>
<dbReference type="GO" id="GO:0033617">
    <property type="term" value="P:mitochondrial respiratory chain complex IV assembly"/>
    <property type="evidence" value="ECO:0007669"/>
    <property type="project" value="InterPro"/>
</dbReference>
<feature type="transmembrane region" description="Helical" evidence="9">
    <location>
        <begin position="47"/>
        <end position="65"/>
    </location>
</feature>
<evidence type="ECO:0000256" key="7">
    <source>
        <dbReference type="ARBA" id="ARBA00023128"/>
    </source>
</evidence>